<evidence type="ECO:0000256" key="2">
    <source>
        <dbReference type="ARBA" id="ARBA00010983"/>
    </source>
</evidence>
<dbReference type="Proteomes" id="UP000572268">
    <property type="component" value="Unassembled WGS sequence"/>
</dbReference>
<dbReference type="Pfam" id="PF00262">
    <property type="entry name" value="Calreticulin"/>
    <property type="match status" value="2"/>
</dbReference>
<dbReference type="PROSITE" id="PS00804">
    <property type="entry name" value="CALRETICULIN_2"/>
    <property type="match status" value="1"/>
</dbReference>
<dbReference type="InterPro" id="IPR001580">
    <property type="entry name" value="Calret/calnex"/>
</dbReference>
<sequence length="397" mass="45976">MRFITHLGLALPAAATVYLKETFSDGWEDRWTVSNWKGEDMHGKVERTAGKVFADEKKNRGLKTTEDHRYYAYIRELDQPFSSEDKEVIFQYQVKYEENMDCGGGYLKFAPKMDNISAFNSESTYNIMFGPDKCGFNRRTHLIFNNGKDNILKTDDLPYKQDDTVSHVYRLTLRPNDTVKVEVDGEEIFDGSIEENWKYGEPAEIDDPEDSKPEDWVDSPMMDDPEDKKPEDWVEEAKIPDEKATQPEDWDEEEDGEWERPMIDNPDYKGPWMAKRIANPDYKGEWKPKKIANPDYVPLEKIHKYDFGAVFLDVWQVSSGAIFDNIIVTDDVKEADALVEEFKELREVEDAKAKEEAEEEKKKAEEAAASEDEGDIDDEEEDTEESKDEEKAADEDL</sequence>
<comment type="similarity">
    <text evidence="2 12">Belongs to the calreticulin family.</text>
</comment>
<evidence type="ECO:0000256" key="1">
    <source>
        <dbReference type="ARBA" id="ARBA00004319"/>
    </source>
</evidence>
<keyword evidence="11" id="KW-1015">Disulfide bond</keyword>
<gene>
    <name evidence="15" type="ORF">FOL46_008563</name>
</gene>
<evidence type="ECO:0000256" key="14">
    <source>
        <dbReference type="SAM" id="SignalP"/>
    </source>
</evidence>
<dbReference type="PRINTS" id="PR00626">
    <property type="entry name" value="CALRETICULIN"/>
</dbReference>
<accession>A0A7J6L6C5</accession>
<evidence type="ECO:0000256" key="4">
    <source>
        <dbReference type="ARBA" id="ARBA00022729"/>
    </source>
</evidence>
<keyword evidence="3" id="KW-0479">Metal-binding</keyword>
<evidence type="ECO:0000256" key="13">
    <source>
        <dbReference type="SAM" id="MobiDB-lite"/>
    </source>
</evidence>
<dbReference type="GO" id="GO:0006457">
    <property type="term" value="P:protein folding"/>
    <property type="evidence" value="ECO:0007669"/>
    <property type="project" value="InterPro"/>
</dbReference>
<feature type="compositionally biased region" description="Basic and acidic residues" evidence="13">
    <location>
        <begin position="226"/>
        <end position="246"/>
    </location>
</feature>
<dbReference type="EMBL" id="JABANN010000697">
    <property type="protein sequence ID" value="KAF4654730.1"/>
    <property type="molecule type" value="Genomic_DNA"/>
</dbReference>
<dbReference type="Gene3D" id="2.10.250.10">
    <property type="entry name" value="Calreticulin/calnexin, P domain"/>
    <property type="match status" value="1"/>
</dbReference>
<keyword evidence="9" id="KW-0106">Calcium</keyword>
<dbReference type="InterPro" id="IPR013320">
    <property type="entry name" value="ConA-like_dom_sf"/>
</dbReference>
<dbReference type="GO" id="GO:0036503">
    <property type="term" value="P:ERAD pathway"/>
    <property type="evidence" value="ECO:0007669"/>
    <property type="project" value="TreeGrafter"/>
</dbReference>
<keyword evidence="5" id="KW-0430">Lectin</keyword>
<feature type="compositionally biased region" description="Basic and acidic residues" evidence="13">
    <location>
        <begin position="344"/>
        <end position="366"/>
    </location>
</feature>
<evidence type="ECO:0000256" key="6">
    <source>
        <dbReference type="ARBA" id="ARBA00022737"/>
    </source>
</evidence>
<organism evidence="15 16">
    <name type="scientific">Perkinsus olseni</name>
    <name type="common">Perkinsus atlanticus</name>
    <dbReference type="NCBI Taxonomy" id="32597"/>
    <lineage>
        <taxon>Eukaryota</taxon>
        <taxon>Sar</taxon>
        <taxon>Alveolata</taxon>
        <taxon>Perkinsozoa</taxon>
        <taxon>Perkinsea</taxon>
        <taxon>Perkinsida</taxon>
        <taxon>Perkinsidae</taxon>
        <taxon>Perkinsus</taxon>
    </lineage>
</organism>
<dbReference type="GO" id="GO:0005789">
    <property type="term" value="C:endoplasmic reticulum membrane"/>
    <property type="evidence" value="ECO:0007669"/>
    <property type="project" value="TreeGrafter"/>
</dbReference>
<reference evidence="15 16" key="1">
    <citation type="submission" date="2020-04" db="EMBL/GenBank/DDBJ databases">
        <title>Perkinsus olseni comparative genomics.</title>
        <authorList>
            <person name="Bogema D.R."/>
        </authorList>
    </citation>
    <scope>NUCLEOTIDE SEQUENCE [LARGE SCALE GENOMIC DNA]</scope>
    <source>
        <strain evidence="15">ATCC PRA-31</strain>
    </source>
</reference>
<feature type="compositionally biased region" description="Acidic residues" evidence="13">
    <location>
        <begin position="368"/>
        <end position="397"/>
    </location>
</feature>
<evidence type="ECO:0000256" key="12">
    <source>
        <dbReference type="RuleBase" id="RU362126"/>
    </source>
</evidence>
<dbReference type="GO" id="GO:0030246">
    <property type="term" value="F:carbohydrate binding"/>
    <property type="evidence" value="ECO:0007669"/>
    <property type="project" value="UniProtKB-KW"/>
</dbReference>
<evidence type="ECO:0000256" key="8">
    <source>
        <dbReference type="ARBA" id="ARBA00022833"/>
    </source>
</evidence>
<evidence type="ECO:0000256" key="9">
    <source>
        <dbReference type="ARBA" id="ARBA00022837"/>
    </source>
</evidence>
<dbReference type="GO" id="GO:0051082">
    <property type="term" value="F:unfolded protein binding"/>
    <property type="evidence" value="ECO:0007669"/>
    <property type="project" value="InterPro"/>
</dbReference>
<proteinExistence type="inferred from homology"/>
<dbReference type="InterPro" id="IPR018124">
    <property type="entry name" value="Calret/calnex_CS"/>
</dbReference>
<feature type="chain" id="PRO_5029732500" description="Calreticulin" evidence="14">
    <location>
        <begin position="16"/>
        <end position="397"/>
    </location>
</feature>
<keyword evidence="7 12" id="KW-0256">Endoplasmic reticulum</keyword>
<evidence type="ECO:0000256" key="10">
    <source>
        <dbReference type="ARBA" id="ARBA00023186"/>
    </source>
</evidence>
<dbReference type="PANTHER" id="PTHR11073">
    <property type="entry name" value="CALRETICULIN AND CALNEXIN"/>
    <property type="match status" value="1"/>
</dbReference>
<keyword evidence="4 14" id="KW-0732">Signal</keyword>
<dbReference type="GO" id="GO:0005509">
    <property type="term" value="F:calcium ion binding"/>
    <property type="evidence" value="ECO:0007669"/>
    <property type="project" value="InterPro"/>
</dbReference>
<dbReference type="AlphaFoldDB" id="A0A7J6L6C5"/>
<evidence type="ECO:0008006" key="17">
    <source>
        <dbReference type="Google" id="ProtNLM"/>
    </source>
</evidence>
<feature type="region of interest" description="Disordered" evidence="13">
    <location>
        <begin position="344"/>
        <end position="397"/>
    </location>
</feature>
<feature type="compositionally biased region" description="Acidic residues" evidence="13">
    <location>
        <begin position="248"/>
        <end position="257"/>
    </location>
</feature>
<name>A0A7J6L6C5_PEROL</name>
<comment type="subcellular location">
    <subcellularLocation>
        <location evidence="1">Endoplasmic reticulum lumen</location>
    </subcellularLocation>
</comment>
<feature type="region of interest" description="Disordered" evidence="13">
    <location>
        <begin position="192"/>
        <end position="265"/>
    </location>
</feature>
<dbReference type="InterPro" id="IPR009033">
    <property type="entry name" value="Calreticulin/calnexin_P_dom_sf"/>
</dbReference>
<dbReference type="Gene3D" id="2.60.120.200">
    <property type="match status" value="1"/>
</dbReference>
<evidence type="ECO:0000313" key="15">
    <source>
        <dbReference type="EMBL" id="KAF4654730.1"/>
    </source>
</evidence>
<dbReference type="FunFam" id="2.10.250.10:FF:000002">
    <property type="entry name" value="Calreticulin"/>
    <property type="match status" value="1"/>
</dbReference>
<keyword evidence="10 12" id="KW-0143">Chaperone</keyword>
<evidence type="ECO:0000313" key="16">
    <source>
        <dbReference type="Proteomes" id="UP000572268"/>
    </source>
</evidence>
<dbReference type="SUPFAM" id="SSF63887">
    <property type="entry name" value="P-domain of calnexin/calreticulin"/>
    <property type="match status" value="1"/>
</dbReference>
<dbReference type="SUPFAM" id="SSF49899">
    <property type="entry name" value="Concanavalin A-like lectins/glucanases"/>
    <property type="match status" value="1"/>
</dbReference>
<feature type="signal peptide" evidence="14">
    <location>
        <begin position="1"/>
        <end position="15"/>
    </location>
</feature>
<comment type="caution">
    <text evidence="15">The sequence shown here is derived from an EMBL/GenBank/DDBJ whole genome shotgun (WGS) entry which is preliminary data.</text>
</comment>
<protein>
    <recommendedName>
        <fullName evidence="17">Calreticulin</fullName>
    </recommendedName>
</protein>
<evidence type="ECO:0000256" key="11">
    <source>
        <dbReference type="PIRSR" id="PIRSR601580-3"/>
    </source>
</evidence>
<dbReference type="GO" id="GO:0005788">
    <property type="term" value="C:endoplasmic reticulum lumen"/>
    <property type="evidence" value="ECO:0007669"/>
    <property type="project" value="UniProtKB-SubCell"/>
</dbReference>
<evidence type="ECO:0000256" key="7">
    <source>
        <dbReference type="ARBA" id="ARBA00022824"/>
    </source>
</evidence>
<keyword evidence="8" id="KW-0862">Zinc</keyword>
<evidence type="ECO:0000256" key="5">
    <source>
        <dbReference type="ARBA" id="ARBA00022734"/>
    </source>
</evidence>
<evidence type="ECO:0000256" key="3">
    <source>
        <dbReference type="ARBA" id="ARBA00022723"/>
    </source>
</evidence>
<feature type="disulfide bond" evidence="11">
    <location>
        <begin position="102"/>
        <end position="134"/>
    </location>
</feature>
<keyword evidence="6" id="KW-0677">Repeat</keyword>